<keyword evidence="3" id="KW-0962">Peroxisome biogenesis</keyword>
<dbReference type="SUPFAM" id="SSF52540">
    <property type="entry name" value="P-loop containing nucleoside triphosphate hydrolases"/>
    <property type="match status" value="2"/>
</dbReference>
<name>A0AAW0YKR8_9TREE</name>
<evidence type="ECO:0000256" key="9">
    <source>
        <dbReference type="ARBA" id="ARBA00034920"/>
    </source>
</evidence>
<dbReference type="Pfam" id="PF00004">
    <property type="entry name" value="AAA"/>
    <property type="match status" value="2"/>
</dbReference>
<evidence type="ECO:0000313" key="14">
    <source>
        <dbReference type="Proteomes" id="UP001388673"/>
    </source>
</evidence>
<evidence type="ECO:0000313" key="13">
    <source>
        <dbReference type="EMBL" id="KAK8853094.1"/>
    </source>
</evidence>
<comment type="subcellular location">
    <subcellularLocation>
        <location evidence="1">Membrane</location>
    </subcellularLocation>
</comment>
<dbReference type="PANTHER" id="PTHR23077">
    <property type="entry name" value="AAA-FAMILY ATPASE"/>
    <property type="match status" value="1"/>
</dbReference>
<dbReference type="AlphaFoldDB" id="A0AAW0YKR8"/>
<evidence type="ECO:0000256" key="3">
    <source>
        <dbReference type="ARBA" id="ARBA00022593"/>
    </source>
</evidence>
<keyword evidence="7" id="KW-0472">Membrane</keyword>
<dbReference type="InterPro" id="IPR047533">
    <property type="entry name" value="RecA-like_PEX6_r2"/>
</dbReference>
<proteinExistence type="inferred from homology"/>
<evidence type="ECO:0000256" key="1">
    <source>
        <dbReference type="ARBA" id="ARBA00004370"/>
    </source>
</evidence>
<dbReference type="PROSITE" id="PS00674">
    <property type="entry name" value="AAA"/>
    <property type="match status" value="1"/>
</dbReference>
<evidence type="ECO:0000256" key="7">
    <source>
        <dbReference type="ARBA" id="ARBA00023136"/>
    </source>
</evidence>
<feature type="region of interest" description="Disordered" evidence="11">
    <location>
        <begin position="271"/>
        <end position="299"/>
    </location>
</feature>
<dbReference type="GO" id="GO:0005829">
    <property type="term" value="C:cytosol"/>
    <property type="evidence" value="ECO:0007669"/>
    <property type="project" value="TreeGrafter"/>
</dbReference>
<dbReference type="Proteomes" id="UP001388673">
    <property type="component" value="Unassembled WGS sequence"/>
</dbReference>
<feature type="region of interest" description="Disordered" evidence="11">
    <location>
        <begin position="1183"/>
        <end position="1209"/>
    </location>
</feature>
<feature type="compositionally biased region" description="Low complexity" evidence="11">
    <location>
        <begin position="278"/>
        <end position="288"/>
    </location>
</feature>
<dbReference type="EMBL" id="JBCAWK010000007">
    <property type="protein sequence ID" value="KAK8853094.1"/>
    <property type="molecule type" value="Genomic_DNA"/>
</dbReference>
<dbReference type="InterPro" id="IPR041569">
    <property type="entry name" value="AAA_lid_3"/>
</dbReference>
<feature type="compositionally biased region" description="Basic and acidic residues" evidence="11">
    <location>
        <begin position="496"/>
        <end position="505"/>
    </location>
</feature>
<dbReference type="GO" id="GO:0016558">
    <property type="term" value="P:protein import into peroxisome matrix"/>
    <property type="evidence" value="ECO:0007669"/>
    <property type="project" value="TreeGrafter"/>
</dbReference>
<dbReference type="Gene3D" id="3.40.50.300">
    <property type="entry name" value="P-loop containing nucleotide triphosphate hydrolases"/>
    <property type="match status" value="2"/>
</dbReference>
<dbReference type="InterPro" id="IPR003960">
    <property type="entry name" value="ATPase_AAA_CS"/>
</dbReference>
<feature type="region of interest" description="Disordered" evidence="11">
    <location>
        <begin position="496"/>
        <end position="523"/>
    </location>
</feature>
<dbReference type="Gene3D" id="1.10.8.60">
    <property type="match status" value="2"/>
</dbReference>
<evidence type="ECO:0000256" key="5">
    <source>
        <dbReference type="ARBA" id="ARBA00022801"/>
    </source>
</evidence>
<dbReference type="KEGG" id="kne:92181053"/>
<dbReference type="CDD" id="cd19527">
    <property type="entry name" value="RecA-like_PEX6_r2"/>
    <property type="match status" value="1"/>
</dbReference>
<feature type="domain" description="AAA+ ATPase" evidence="12">
    <location>
        <begin position="628"/>
        <end position="767"/>
    </location>
</feature>
<reference evidence="13 14" key="1">
    <citation type="journal article" date="2024" name="bioRxiv">
        <title>Comparative genomics of Cryptococcus and Kwoniella reveals pathogenesis evolution and contrasting karyotype dynamics via intercentromeric recombination or chromosome fusion.</title>
        <authorList>
            <person name="Coelho M.A."/>
            <person name="David-Palma M."/>
            <person name="Shea T."/>
            <person name="Bowers K."/>
            <person name="McGinley-Smith S."/>
            <person name="Mohammad A.W."/>
            <person name="Gnirke A."/>
            <person name="Yurkov A.M."/>
            <person name="Nowrousian M."/>
            <person name="Sun S."/>
            <person name="Cuomo C.A."/>
            <person name="Heitman J."/>
        </authorList>
    </citation>
    <scope>NUCLEOTIDE SEQUENCE [LARGE SCALE GENOMIC DNA]</scope>
    <source>
        <strain evidence="13 14">CBS 13917</strain>
    </source>
</reference>
<dbReference type="PANTHER" id="PTHR23077:SF9">
    <property type="entry name" value="PEROXISOMAL ATPASE PEX6"/>
    <property type="match status" value="1"/>
</dbReference>
<evidence type="ECO:0000259" key="12">
    <source>
        <dbReference type="SMART" id="SM00382"/>
    </source>
</evidence>
<dbReference type="FunFam" id="1.10.8.60:FF:000039">
    <property type="entry name" value="peroxisome biogenesis factor 6"/>
    <property type="match status" value="1"/>
</dbReference>
<dbReference type="Pfam" id="PF17862">
    <property type="entry name" value="AAA_lid_3"/>
    <property type="match status" value="1"/>
</dbReference>
<dbReference type="InterPro" id="IPR003959">
    <property type="entry name" value="ATPase_AAA_core"/>
</dbReference>
<comment type="similarity">
    <text evidence="2">Belongs to the AAA ATPase family.</text>
</comment>
<keyword evidence="14" id="KW-1185">Reference proteome</keyword>
<dbReference type="InterPro" id="IPR003593">
    <property type="entry name" value="AAA+_ATPase"/>
</dbReference>
<comment type="catalytic activity">
    <reaction evidence="10">
        <text>ATP + H2O = ADP + phosphate + H(+)</text>
        <dbReference type="Rhea" id="RHEA:13065"/>
        <dbReference type="ChEBI" id="CHEBI:15377"/>
        <dbReference type="ChEBI" id="CHEBI:15378"/>
        <dbReference type="ChEBI" id="CHEBI:30616"/>
        <dbReference type="ChEBI" id="CHEBI:43474"/>
        <dbReference type="ChEBI" id="CHEBI:456216"/>
    </reaction>
    <physiologicalReaction direction="left-to-right" evidence="10">
        <dbReference type="Rhea" id="RHEA:13066"/>
    </physiologicalReaction>
</comment>
<dbReference type="GO" id="GO:0005524">
    <property type="term" value="F:ATP binding"/>
    <property type="evidence" value="ECO:0007669"/>
    <property type="project" value="UniProtKB-KW"/>
</dbReference>
<accession>A0AAW0YKR8</accession>
<feature type="compositionally biased region" description="Basic and acidic residues" evidence="11">
    <location>
        <begin position="1186"/>
        <end position="1200"/>
    </location>
</feature>
<dbReference type="RefSeq" id="XP_066802280.1">
    <property type="nucleotide sequence ID" value="XM_066946901.1"/>
</dbReference>
<organism evidence="13 14">
    <name type="scientific">Kwoniella newhampshirensis</name>
    <dbReference type="NCBI Taxonomy" id="1651941"/>
    <lineage>
        <taxon>Eukaryota</taxon>
        <taxon>Fungi</taxon>
        <taxon>Dikarya</taxon>
        <taxon>Basidiomycota</taxon>
        <taxon>Agaricomycotina</taxon>
        <taxon>Tremellomycetes</taxon>
        <taxon>Tremellales</taxon>
        <taxon>Cryptococcaceae</taxon>
        <taxon>Kwoniella</taxon>
    </lineage>
</organism>
<dbReference type="GO" id="GO:0005778">
    <property type="term" value="C:peroxisomal membrane"/>
    <property type="evidence" value="ECO:0007669"/>
    <property type="project" value="TreeGrafter"/>
</dbReference>
<evidence type="ECO:0000256" key="11">
    <source>
        <dbReference type="SAM" id="MobiDB-lite"/>
    </source>
</evidence>
<evidence type="ECO:0000256" key="6">
    <source>
        <dbReference type="ARBA" id="ARBA00022840"/>
    </source>
</evidence>
<feature type="compositionally biased region" description="Acidic residues" evidence="11">
    <location>
        <begin position="506"/>
        <end position="515"/>
    </location>
</feature>
<evidence type="ECO:0000256" key="4">
    <source>
        <dbReference type="ARBA" id="ARBA00022741"/>
    </source>
</evidence>
<sequence length="1209" mass="131667">MPVLYSAQPSLRAEVRPLWTSTSSSNTFEHEIARANPALWGRLKEELSMEALDGAMASLAVEWPEDRRLCKGKGKMKSLVVWVDELKEKMEDPSEPQLFVHPSLIPAFTATPLAVVLHPHRPLTLSSVVLQPVLDSSPGPLSPSSHQIDFSAFYRVDSRYGNSPNGATNGTRHGHTSPPIIREGSFLTLPSHPQRYRILMVEPVQQGLLSSNTRVIISDTPYHIPSDFIVEDNRSQSSYLTLTDFDPDAFLSSSLALSLSKPDHLSGTAEVDDEMAHSVSTTTSGSSTPRPGGMAPVSPPATYTADPQIVDESENDRGVRFTPVRAKGGAEQEVQEDVCWLGVGGLGRAGIFEGDWVFLKRLDPSEGAGNGRLVKALAWERLDEPDDELPADPILLPPALYRSLLSSKSPTWPQIAVEAIPFGARPPTVPLARTMTLARIATAEGVDKRYERSWLLGQKKLFARRKGKEGEEAMRLVRRGDILSVPVWLDKPLTEEEREVGHLESSDFDSDDGDDAQFTRQRERRSPSAAVYFTVTALSYDPLVPIQEDFRSSVSAKARAGELGCWVADGNTKMVWMGLEKERVPNKDGDLFWHKISPPPPPFSVAASTRLRDLLGSCLYQSSMAYAAQLSILIKGARGSGKRSLLHFVANELGFSIVDVECYDVVGDTPAVTTGTFLARLDKARTCAPSLLVLHHVEALAKKTESTVLGRSPPIVKVLQKLMDDAKRASTEGGWPVVILGTTADTDAVPTEVGGCFKQEVELKAPNEVERLHIVQHARSDIAVAPDVELKSIARQTAALHAGDIVALIHRAHDLALKRATSASARRSTREVLLAGVAITSADFSLALAEARAAYSDSIGAPKIPNVLWDDVGGLISVKDDILDTIQLPLEHPELFGEGLKKRSGILLYGPPGTGKTLLAKAVATSCSLNFLSVKGPELLNMYIGESEANVRRIFERARDAAPCVIFMDELDSIAPKRGNQGDSGGVMDRIVSQLLAELDGMSSSDGTGGGVFVLGATNRPDLLDPALLRPGRFDKMLYLSVPNTHPAQLSILQALTRKFNLSQELDLQEIAEMCPFNYTGADLYALCADAMLGAMTRLASHVGAKIQGLNQRAVEGQDEVQKTWVGELTPQWYLSKMAKKEEVEVRVGKEDFEEALKKLVPSVSQDEMRHYERVQREFQSFGIGKADKGKGKGKGKETDGGAEGLQIR</sequence>
<keyword evidence="4" id="KW-0547">Nucleotide-binding</keyword>
<evidence type="ECO:0000256" key="8">
    <source>
        <dbReference type="ARBA" id="ARBA00034811"/>
    </source>
</evidence>
<dbReference type="SMART" id="SM00382">
    <property type="entry name" value="AAA"/>
    <property type="match status" value="2"/>
</dbReference>
<keyword evidence="6" id="KW-0067">ATP-binding</keyword>
<dbReference type="InterPro" id="IPR050168">
    <property type="entry name" value="AAA_ATPase_domain"/>
</dbReference>
<dbReference type="InterPro" id="IPR027417">
    <property type="entry name" value="P-loop_NTPase"/>
</dbReference>
<dbReference type="FunFam" id="3.40.50.300:FF:000109">
    <property type="entry name" value="Peroxisomal biogenesis factor 6"/>
    <property type="match status" value="1"/>
</dbReference>
<evidence type="ECO:0000256" key="10">
    <source>
        <dbReference type="ARBA" id="ARBA00048778"/>
    </source>
</evidence>
<protein>
    <recommendedName>
        <fullName evidence="8">Peroxisomal ATPase PEX6</fullName>
    </recommendedName>
    <alternativeName>
        <fullName evidence="9">Peroxin-6</fullName>
    </alternativeName>
</protein>
<dbReference type="Pfam" id="PF23315">
    <property type="entry name" value="PEX6_4th"/>
    <property type="match status" value="1"/>
</dbReference>
<evidence type="ECO:0000256" key="2">
    <source>
        <dbReference type="ARBA" id="ARBA00006914"/>
    </source>
</evidence>
<feature type="domain" description="AAA+ ATPase" evidence="12">
    <location>
        <begin position="902"/>
        <end position="1044"/>
    </location>
</feature>
<comment type="caution">
    <text evidence="13">The sequence shown here is derived from an EMBL/GenBank/DDBJ whole genome shotgun (WGS) entry which is preliminary data.</text>
</comment>
<dbReference type="GO" id="GO:0016887">
    <property type="term" value="F:ATP hydrolysis activity"/>
    <property type="evidence" value="ECO:0007669"/>
    <property type="project" value="InterPro"/>
</dbReference>
<keyword evidence="5" id="KW-0378">Hydrolase</keyword>
<dbReference type="InterPro" id="IPR056995">
    <property type="entry name" value="PEX6_4th_dom"/>
</dbReference>
<gene>
    <name evidence="13" type="ORF">IAR55_003795</name>
</gene>
<dbReference type="GeneID" id="92181053"/>